<dbReference type="SUPFAM" id="SSF53474">
    <property type="entry name" value="alpha/beta-Hydrolases"/>
    <property type="match status" value="1"/>
</dbReference>
<feature type="domain" description="Carboxylesterase type B" evidence="2">
    <location>
        <begin position="94"/>
        <end position="152"/>
    </location>
</feature>
<gene>
    <name evidence="3" type="ORF">H2200_009287</name>
</gene>
<dbReference type="Pfam" id="PF00135">
    <property type="entry name" value="COesterase"/>
    <property type="match status" value="3"/>
</dbReference>
<dbReference type="PANTHER" id="PTHR11559">
    <property type="entry name" value="CARBOXYLESTERASE"/>
    <property type="match status" value="1"/>
</dbReference>
<keyword evidence="4" id="KW-1185">Reference proteome</keyword>
<feature type="domain" description="Carboxylesterase type B" evidence="2">
    <location>
        <begin position="28"/>
        <end position="92"/>
    </location>
</feature>
<sequence length="454" mass="49791">MLVQRFQSILTLLLYCQTTQAKALVPKVDLKNGSYHGLHDVEYNQDFFLGVLFAQPPVGNLRLQLPQSLNSTWTGSRNATQYGHACYGPAGIVQKQRLPVVVWIYGGGWFEGTSLDSCYNLSDLVQESVSMGKPIIGVSINYRLSGWGFLYSREIVDAGLANLDPKTVTIWGESSGAVSVGNHLLAYNGRDDHLFSRAIAQSGPAFGVGLVNPTIDRAEQVYQNLTAATNCSSVADRLACLRTVPTEVFNRILNDSGDTEDYYMVYYGPLVDGDIISRDAVDQLKDGAFVRVPYIIGDNSDEGSDFGPFGLNSDADVATYLQGYNLSTEVINNLLQLYPQNSTELVLAAHPGQFNTTIGTHFKQSSTILTDIILKAPRRLTAKYWTQHAACNNTLGDVSSSAPLYTYRFNTVPNGVPDFLGVTHFTEVAFVFHNTRGRGYPNIDPPYFGADPFA</sequence>
<dbReference type="Gene3D" id="3.40.50.1820">
    <property type="entry name" value="alpha/beta hydrolase"/>
    <property type="match status" value="1"/>
</dbReference>
<dbReference type="InterPro" id="IPR002018">
    <property type="entry name" value="CarbesteraseB"/>
</dbReference>
<dbReference type="Proteomes" id="UP001172673">
    <property type="component" value="Unassembled WGS sequence"/>
</dbReference>
<proteinExistence type="predicted"/>
<evidence type="ECO:0000256" key="1">
    <source>
        <dbReference type="SAM" id="SignalP"/>
    </source>
</evidence>
<name>A0AA39CFF0_9EURO</name>
<dbReference type="AlphaFoldDB" id="A0AA39CFF0"/>
<keyword evidence="1" id="KW-0732">Signal</keyword>
<evidence type="ECO:0000313" key="4">
    <source>
        <dbReference type="Proteomes" id="UP001172673"/>
    </source>
</evidence>
<feature type="signal peptide" evidence="1">
    <location>
        <begin position="1"/>
        <end position="21"/>
    </location>
</feature>
<protein>
    <recommendedName>
        <fullName evidence="2">Carboxylesterase type B domain-containing protein</fullName>
    </recommendedName>
</protein>
<comment type="caution">
    <text evidence="3">The sequence shown here is derived from an EMBL/GenBank/DDBJ whole genome shotgun (WGS) entry which is preliminary data.</text>
</comment>
<organism evidence="3 4">
    <name type="scientific">Cladophialophora chaetospira</name>
    <dbReference type="NCBI Taxonomy" id="386627"/>
    <lineage>
        <taxon>Eukaryota</taxon>
        <taxon>Fungi</taxon>
        <taxon>Dikarya</taxon>
        <taxon>Ascomycota</taxon>
        <taxon>Pezizomycotina</taxon>
        <taxon>Eurotiomycetes</taxon>
        <taxon>Chaetothyriomycetidae</taxon>
        <taxon>Chaetothyriales</taxon>
        <taxon>Herpotrichiellaceae</taxon>
        <taxon>Cladophialophora</taxon>
    </lineage>
</organism>
<dbReference type="EMBL" id="JAPDRK010000014">
    <property type="protein sequence ID" value="KAJ9606326.1"/>
    <property type="molecule type" value="Genomic_DNA"/>
</dbReference>
<feature type="domain" description="Carboxylesterase type B" evidence="2">
    <location>
        <begin position="164"/>
        <end position="438"/>
    </location>
</feature>
<dbReference type="InterPro" id="IPR029058">
    <property type="entry name" value="AB_hydrolase_fold"/>
</dbReference>
<feature type="chain" id="PRO_5041418577" description="Carboxylesterase type B domain-containing protein" evidence="1">
    <location>
        <begin position="22"/>
        <end position="454"/>
    </location>
</feature>
<accession>A0AA39CFF0</accession>
<evidence type="ECO:0000313" key="3">
    <source>
        <dbReference type="EMBL" id="KAJ9606326.1"/>
    </source>
</evidence>
<evidence type="ECO:0000259" key="2">
    <source>
        <dbReference type="Pfam" id="PF00135"/>
    </source>
</evidence>
<reference evidence="3" key="1">
    <citation type="submission" date="2022-10" db="EMBL/GenBank/DDBJ databases">
        <title>Culturing micro-colonial fungi from biological soil crusts in the Mojave desert and describing Neophaeococcomyces mojavensis, and introducing the new genera and species Taxawa tesnikishii.</title>
        <authorList>
            <person name="Kurbessoian T."/>
            <person name="Stajich J.E."/>
        </authorList>
    </citation>
    <scope>NUCLEOTIDE SEQUENCE</scope>
    <source>
        <strain evidence="3">TK_41</strain>
    </source>
</reference>
<dbReference type="InterPro" id="IPR050309">
    <property type="entry name" value="Type-B_Carboxylest/Lipase"/>
</dbReference>